<dbReference type="Pfam" id="PF18016">
    <property type="entry name" value="SAM_3"/>
    <property type="match status" value="1"/>
</dbReference>
<evidence type="ECO:0000256" key="5">
    <source>
        <dbReference type="ARBA" id="ARBA00022553"/>
    </source>
</evidence>
<evidence type="ECO:0000313" key="10">
    <source>
        <dbReference type="Proteomes" id="UP000265200"/>
    </source>
</evidence>
<dbReference type="InterPro" id="IPR011993">
    <property type="entry name" value="PH-like_dom_sf"/>
</dbReference>
<dbReference type="CDD" id="cd09540">
    <property type="entry name" value="SAM_EPS8-like"/>
    <property type="match status" value="1"/>
</dbReference>
<dbReference type="Proteomes" id="UP000265200">
    <property type="component" value="Chromosome 5"/>
</dbReference>
<dbReference type="InterPro" id="IPR013761">
    <property type="entry name" value="SAM/pointed_sf"/>
</dbReference>
<dbReference type="GO" id="GO:0005737">
    <property type="term" value="C:cytoplasm"/>
    <property type="evidence" value="ECO:0007669"/>
    <property type="project" value="UniProtKB-SubCell"/>
</dbReference>
<feature type="compositionally biased region" description="Pro residues" evidence="7">
    <location>
        <begin position="462"/>
        <end position="474"/>
    </location>
</feature>
<dbReference type="SUPFAM" id="SSF50044">
    <property type="entry name" value="SH3-domain"/>
    <property type="match status" value="1"/>
</dbReference>
<dbReference type="InterPro" id="IPR033928">
    <property type="entry name" value="EPS8_PTB"/>
</dbReference>
<dbReference type="SUPFAM" id="SSF50729">
    <property type="entry name" value="PH domain-like"/>
    <property type="match status" value="1"/>
</dbReference>
<keyword evidence="5" id="KW-0597">Phosphoprotein</keyword>
<dbReference type="Gene3D" id="2.30.29.30">
    <property type="entry name" value="Pleckstrin-homology domain (PH domain)/Phosphotyrosine-binding domain (PTB)"/>
    <property type="match status" value="1"/>
</dbReference>
<dbReference type="PANTHER" id="PTHR12287:SF22">
    <property type="entry name" value="EPIDERMAL GROWTH FACTOR RECEPTOR KINASE SUBSTRATE 8-LIKE PROTEIN 3"/>
    <property type="match status" value="1"/>
</dbReference>
<evidence type="ECO:0000259" key="8">
    <source>
        <dbReference type="PROSITE" id="PS50002"/>
    </source>
</evidence>
<comment type="subcellular location">
    <subcellularLocation>
        <location evidence="1">Cytoplasm</location>
    </subcellularLocation>
</comment>
<dbReference type="AlphaFoldDB" id="A0A3P9IV00"/>
<evidence type="ECO:0000256" key="4">
    <source>
        <dbReference type="ARBA" id="ARBA00022490"/>
    </source>
</evidence>
<feature type="region of interest" description="Disordered" evidence="7">
    <location>
        <begin position="20"/>
        <end position="47"/>
    </location>
</feature>
<evidence type="ECO:0000256" key="2">
    <source>
        <dbReference type="ARBA" id="ARBA00006197"/>
    </source>
</evidence>
<keyword evidence="3 6" id="KW-0728">SH3 domain</keyword>
<organism evidence="9 10">
    <name type="scientific">Oryzias latipes</name>
    <name type="common">Japanese rice fish</name>
    <name type="synonym">Japanese killifish</name>
    <dbReference type="NCBI Taxonomy" id="8090"/>
    <lineage>
        <taxon>Eukaryota</taxon>
        <taxon>Metazoa</taxon>
        <taxon>Chordata</taxon>
        <taxon>Craniata</taxon>
        <taxon>Vertebrata</taxon>
        <taxon>Euteleostomi</taxon>
        <taxon>Actinopterygii</taxon>
        <taxon>Neopterygii</taxon>
        <taxon>Teleostei</taxon>
        <taxon>Neoteleostei</taxon>
        <taxon>Acanthomorphata</taxon>
        <taxon>Ovalentaria</taxon>
        <taxon>Atherinomorphae</taxon>
        <taxon>Beloniformes</taxon>
        <taxon>Adrianichthyidae</taxon>
        <taxon>Oryziinae</taxon>
        <taxon>Oryzias</taxon>
    </lineage>
</organism>
<dbReference type="InterPro" id="IPR035462">
    <property type="entry name" value="Eps8_SH3"/>
</dbReference>
<dbReference type="CDD" id="cd11764">
    <property type="entry name" value="SH3_Eps8"/>
    <property type="match status" value="1"/>
</dbReference>
<dbReference type="Pfam" id="PF22975">
    <property type="entry name" value="EPS8_2nd"/>
    <property type="match status" value="1"/>
</dbReference>
<dbReference type="CDD" id="cd01210">
    <property type="entry name" value="PTB_EPS8"/>
    <property type="match status" value="1"/>
</dbReference>
<evidence type="ECO:0000256" key="3">
    <source>
        <dbReference type="ARBA" id="ARBA00022443"/>
    </source>
</evidence>
<dbReference type="PROSITE" id="PS50002">
    <property type="entry name" value="SH3"/>
    <property type="match status" value="1"/>
</dbReference>
<accession>A0A3P9IV00</accession>
<protein>
    <submittedName>
        <fullName evidence="9">EPS8-like 3a</fullName>
    </submittedName>
</protein>
<reference evidence="9" key="4">
    <citation type="submission" date="2025-09" db="UniProtKB">
        <authorList>
            <consortium name="Ensembl"/>
        </authorList>
    </citation>
    <scope>IDENTIFICATION</scope>
    <source>
        <strain evidence="9">HSOK</strain>
    </source>
</reference>
<evidence type="ECO:0000256" key="7">
    <source>
        <dbReference type="SAM" id="MobiDB-lite"/>
    </source>
</evidence>
<feature type="region of interest" description="Disordered" evidence="7">
    <location>
        <begin position="372"/>
        <end position="395"/>
    </location>
</feature>
<evidence type="ECO:0000256" key="6">
    <source>
        <dbReference type="PROSITE-ProRule" id="PRU00192"/>
    </source>
</evidence>
<feature type="region of interest" description="Disordered" evidence="7">
    <location>
        <begin position="411"/>
        <end position="479"/>
    </location>
</feature>
<feature type="compositionally biased region" description="Basic and acidic residues" evidence="7">
    <location>
        <begin position="202"/>
        <end position="235"/>
    </location>
</feature>
<evidence type="ECO:0000313" key="9">
    <source>
        <dbReference type="Ensembl" id="ENSORLP00015023726.1"/>
    </source>
</evidence>
<dbReference type="InterPro" id="IPR039801">
    <property type="entry name" value="EPS8-like"/>
</dbReference>
<dbReference type="InterPro" id="IPR036028">
    <property type="entry name" value="SH3-like_dom_sf"/>
</dbReference>
<dbReference type="Gene3D" id="1.10.150.50">
    <property type="entry name" value="Transcription Factor, Ets-1"/>
    <property type="match status" value="1"/>
</dbReference>
<reference evidence="9" key="3">
    <citation type="submission" date="2025-08" db="UniProtKB">
        <authorList>
            <consortium name="Ensembl"/>
        </authorList>
    </citation>
    <scope>IDENTIFICATION</scope>
    <source>
        <strain evidence="9">HSOK</strain>
    </source>
</reference>
<feature type="compositionally biased region" description="Low complexity" evidence="7">
    <location>
        <begin position="451"/>
        <end position="461"/>
    </location>
</feature>
<dbReference type="InterPro" id="IPR013625">
    <property type="entry name" value="PTB"/>
</dbReference>
<feature type="domain" description="SH3" evidence="8">
    <location>
        <begin position="479"/>
        <end position="538"/>
    </location>
</feature>
<evidence type="ECO:0000256" key="1">
    <source>
        <dbReference type="ARBA" id="ARBA00004496"/>
    </source>
</evidence>
<feature type="compositionally biased region" description="Pro residues" evidence="7">
    <location>
        <begin position="236"/>
        <end position="245"/>
    </location>
</feature>
<dbReference type="PANTHER" id="PTHR12287">
    <property type="entry name" value="EPIDERMAL GROWTH FACTOR RECEPTOR KINASE SUBSTRATE EPS8-RELATED PROTEIN"/>
    <property type="match status" value="1"/>
</dbReference>
<reference evidence="9 10" key="2">
    <citation type="submission" date="2017-04" db="EMBL/GenBank/DDBJ databases">
        <title>CpG methylation of centromeres and impact of large insertions on vertebrate speciation.</title>
        <authorList>
            <person name="Ichikawa K."/>
            <person name="Yoshimura J."/>
            <person name="Morishita S."/>
        </authorList>
    </citation>
    <scope>NUCLEOTIDE SEQUENCE</scope>
    <source>
        <strain evidence="9 10">HSOK</strain>
    </source>
</reference>
<sequence>MPGSLQAAVDRMFRSNSPFSYDTNSHTGSMRSNGYSTMDETSSEISNLSRPSAKSIYLQRRHYAAAVTKMMEKNQYRVEHLFTCDLDGKDLSNVRDCVERLKLLDQMGRVWGQNMMLEVQGANLLLSDIETKEELESISLSHILELNAVLNTEGFSSLLIMSVQLHRKPTTIFMFQCEEIRADYIEKDLKRALANRFEASDFSKARGQRQHENGELDELKVAGPPEDYKEKEPAPRKPPSSPSPPKAYTELQRKVDILNHILNDVEVFIGRIAAAGAKNLKKNKKKKKAVKGMPSTEEFAACLQKIKYGFNLLGELNGLIKDPSAADFVHSLFSTLKFVVPHCAENLPQTIIAPLFTPQCIRFMSEEATPEEDQLWQSLGDPWNIPSTQWPEDDEDIPTYTLEFYDGWQPPEVTAASEPESRQESPEPSPSLKPSHQTSSKNEQIPRDQKLQPQSQQQPRQQPQPQPQLPPQRPRPVQTKICDLRVKVDFISRNSRELTVRRGEMVELLDKSKQWWKVRNSRGEEGYVPNNVLEDEDEQPYEQALVSPVLTKKSKPAEVKAWLEDKGFSPITVRCLGVLSGSMLLGMSREELKTVCQEEGGRVFFQLQAVRSALANNS</sequence>
<feature type="region of interest" description="Disordered" evidence="7">
    <location>
        <begin position="202"/>
        <end position="247"/>
    </location>
</feature>
<dbReference type="Pfam" id="PF00018">
    <property type="entry name" value="SH3_1"/>
    <property type="match status" value="1"/>
</dbReference>
<dbReference type="InterPro" id="IPR041418">
    <property type="entry name" value="SAM_3"/>
</dbReference>
<dbReference type="InterPro" id="IPR055093">
    <property type="entry name" value="EPS8_2nd"/>
</dbReference>
<keyword evidence="4" id="KW-0963">Cytoplasm</keyword>
<reference key="1">
    <citation type="journal article" date="2007" name="Nature">
        <title>The medaka draft genome and insights into vertebrate genome evolution.</title>
        <authorList>
            <person name="Kasahara M."/>
            <person name="Naruse K."/>
            <person name="Sasaki S."/>
            <person name="Nakatani Y."/>
            <person name="Qu W."/>
            <person name="Ahsan B."/>
            <person name="Yamada T."/>
            <person name="Nagayasu Y."/>
            <person name="Doi K."/>
            <person name="Kasai Y."/>
            <person name="Jindo T."/>
            <person name="Kobayashi D."/>
            <person name="Shimada A."/>
            <person name="Toyoda A."/>
            <person name="Kuroki Y."/>
            <person name="Fujiyama A."/>
            <person name="Sasaki T."/>
            <person name="Shimizu A."/>
            <person name="Asakawa S."/>
            <person name="Shimizu N."/>
            <person name="Hashimoto S."/>
            <person name="Yang J."/>
            <person name="Lee Y."/>
            <person name="Matsushima K."/>
            <person name="Sugano S."/>
            <person name="Sakaizumi M."/>
            <person name="Narita T."/>
            <person name="Ohishi K."/>
            <person name="Haga S."/>
            <person name="Ohta F."/>
            <person name="Nomoto H."/>
            <person name="Nogata K."/>
            <person name="Morishita T."/>
            <person name="Endo T."/>
            <person name="Shin-I T."/>
            <person name="Takeda H."/>
            <person name="Morishita S."/>
            <person name="Kohara Y."/>
        </authorList>
    </citation>
    <scope>NUCLEOTIDE SEQUENCE [LARGE SCALE GENOMIC DNA]</scope>
    <source>
        <strain>Hd-rR</strain>
    </source>
</reference>
<dbReference type="SMART" id="SM00326">
    <property type="entry name" value="SH3"/>
    <property type="match status" value="1"/>
</dbReference>
<comment type="similarity">
    <text evidence="2">Belongs to the EPS8 family.</text>
</comment>
<name>A0A3P9IV00_ORYLA</name>
<dbReference type="Pfam" id="PF08416">
    <property type="entry name" value="PTB"/>
    <property type="match status" value="1"/>
</dbReference>
<proteinExistence type="inferred from homology"/>
<dbReference type="InterPro" id="IPR001452">
    <property type="entry name" value="SH3_domain"/>
</dbReference>
<dbReference type="Gene3D" id="2.30.30.40">
    <property type="entry name" value="SH3 Domains"/>
    <property type="match status" value="1"/>
</dbReference>
<dbReference type="Ensembl" id="ENSORLT00015009767.1">
    <property type="protein sequence ID" value="ENSORLP00015023726.1"/>
    <property type="gene ID" value="ENSORLG00015003876.1"/>
</dbReference>